<dbReference type="InterPro" id="IPR054566">
    <property type="entry name" value="ManC/GMP-like_b-helix"/>
</dbReference>
<evidence type="ECO:0000259" key="2">
    <source>
        <dbReference type="Pfam" id="PF22640"/>
    </source>
</evidence>
<dbReference type="GO" id="GO:0004475">
    <property type="term" value="F:mannose-1-phosphate guanylyltransferase (GTP) activity"/>
    <property type="evidence" value="ECO:0007669"/>
    <property type="project" value="InterPro"/>
</dbReference>
<evidence type="ECO:0000313" key="4">
    <source>
        <dbReference type="Proteomes" id="UP000230564"/>
    </source>
</evidence>
<dbReference type="SUPFAM" id="SSF53448">
    <property type="entry name" value="Nucleotide-diphospho-sugar transferases"/>
    <property type="match status" value="1"/>
</dbReference>
<accession>A0A2H0NGD6</accession>
<dbReference type="AlphaFoldDB" id="A0A2H0NGD6"/>
<dbReference type="Pfam" id="PF00483">
    <property type="entry name" value="NTP_transferase"/>
    <property type="match status" value="1"/>
</dbReference>
<organism evidence="3 4">
    <name type="scientific">Candidatus Komeilibacteria bacterium CG11_big_fil_rev_8_21_14_0_20_36_20</name>
    <dbReference type="NCBI Taxonomy" id="1974477"/>
    <lineage>
        <taxon>Bacteria</taxon>
        <taxon>Candidatus Komeiliibacteriota</taxon>
    </lineage>
</organism>
<evidence type="ECO:0000313" key="3">
    <source>
        <dbReference type="EMBL" id="PIR07215.1"/>
    </source>
</evidence>
<dbReference type="Gene3D" id="3.90.550.10">
    <property type="entry name" value="Spore Coat Polysaccharide Biosynthesis Protein SpsA, Chain A"/>
    <property type="match status" value="1"/>
</dbReference>
<dbReference type="InterPro" id="IPR029044">
    <property type="entry name" value="Nucleotide-diphossugar_trans"/>
</dbReference>
<comment type="caution">
    <text evidence="3">The sequence shown here is derived from an EMBL/GenBank/DDBJ whole genome shotgun (WGS) entry which is preliminary data.</text>
</comment>
<dbReference type="Pfam" id="PF22640">
    <property type="entry name" value="ManC_GMP_beta-helix"/>
    <property type="match status" value="1"/>
</dbReference>
<protein>
    <submittedName>
        <fullName evidence="3">Uncharacterized protein</fullName>
    </submittedName>
</protein>
<dbReference type="Proteomes" id="UP000230564">
    <property type="component" value="Unassembled WGS sequence"/>
</dbReference>
<dbReference type="InterPro" id="IPR005835">
    <property type="entry name" value="NTP_transferase_dom"/>
</dbReference>
<dbReference type="CDD" id="cd02509">
    <property type="entry name" value="GDP-M1P_Guanylyltransferase"/>
    <property type="match status" value="1"/>
</dbReference>
<feature type="domain" description="Nucleotidyl transferase" evidence="1">
    <location>
        <begin position="4"/>
        <end position="282"/>
    </location>
</feature>
<dbReference type="SUPFAM" id="SSF159283">
    <property type="entry name" value="Guanosine diphospho-D-mannose pyrophosphorylase/mannose-6-phosphate isomerase linker domain"/>
    <property type="match status" value="1"/>
</dbReference>
<dbReference type="EMBL" id="PCWQ01000006">
    <property type="protein sequence ID" value="PIR07215.1"/>
    <property type="molecule type" value="Genomic_DNA"/>
</dbReference>
<gene>
    <name evidence="3" type="ORF">COV55_00535</name>
</gene>
<feature type="domain" description="MannoseP isomerase/GMP-like beta-helix" evidence="2">
    <location>
        <begin position="294"/>
        <end position="348"/>
    </location>
</feature>
<dbReference type="PANTHER" id="PTHR46390:SF1">
    <property type="entry name" value="MANNOSE-1-PHOSPHATE GUANYLYLTRANSFERASE"/>
    <property type="match status" value="1"/>
</dbReference>
<reference evidence="3 4" key="1">
    <citation type="submission" date="2017-09" db="EMBL/GenBank/DDBJ databases">
        <title>Depth-based differentiation of microbial function through sediment-hosted aquifers and enrichment of novel symbionts in the deep terrestrial subsurface.</title>
        <authorList>
            <person name="Probst A.J."/>
            <person name="Ladd B."/>
            <person name="Jarett J.K."/>
            <person name="Geller-Mcgrath D.E."/>
            <person name="Sieber C.M."/>
            <person name="Emerson J.B."/>
            <person name="Anantharaman K."/>
            <person name="Thomas B.C."/>
            <person name="Malmstrom R."/>
            <person name="Stieglmeier M."/>
            <person name="Klingl A."/>
            <person name="Woyke T."/>
            <person name="Ryan C.M."/>
            <person name="Banfield J.F."/>
        </authorList>
    </citation>
    <scope>NUCLEOTIDE SEQUENCE [LARGE SCALE GENOMIC DNA]</scope>
    <source>
        <strain evidence="3">CG11_big_fil_rev_8_21_14_0_20_36_20</strain>
    </source>
</reference>
<evidence type="ECO:0000259" key="1">
    <source>
        <dbReference type="Pfam" id="PF00483"/>
    </source>
</evidence>
<proteinExistence type="predicted"/>
<dbReference type="InterPro" id="IPR051161">
    <property type="entry name" value="Mannose-6P_isomerase_type2"/>
</dbReference>
<sequence length="358" mass="40971">MLYSVILAGGSGTRLWPISTTKLPKQIKNILSDRTLLEDTYQRLLKGFSAEDIFVVSSKHLKKEVKKQLSLSKQHIFVEPEPKGTAMAIGLAAIRLFHLDPEATIAIINSDAYVKETEKYLEVIKQAGQIAEKYPNQMVLIGIKPNYPETGYGYIEIEGSIKEAGVYQVKSFKEKPNLATAKKYLQADRYFWNPAIFVFKAKQILLWYQKNLPDLYESLTQLQQSLKKSEEAYEQVLRQEYARVKNVSIDYGLLEKMKEMLLLPADLTWLDIGNWRSLRDVRLLESQDDNVTNGKLISLDSHRNLLYSCDGKLIATIGVEDMILVETDKVIFLCPAEQAQQIKELLKKVKDNNLEDYL</sequence>
<dbReference type="PANTHER" id="PTHR46390">
    <property type="entry name" value="MANNOSE-1-PHOSPHATE GUANYLYLTRANSFERASE"/>
    <property type="match status" value="1"/>
</dbReference>
<dbReference type="InterPro" id="IPR049577">
    <property type="entry name" value="GMPP_N"/>
</dbReference>
<name>A0A2H0NGD6_9BACT</name>
<dbReference type="GO" id="GO:0009298">
    <property type="term" value="P:GDP-mannose biosynthetic process"/>
    <property type="evidence" value="ECO:0007669"/>
    <property type="project" value="TreeGrafter"/>
</dbReference>